<dbReference type="AlphaFoldDB" id="V5ANG6"/>
<accession>V5ANG6</accession>
<evidence type="ECO:0000313" key="5">
    <source>
        <dbReference type="Proteomes" id="UP000017861"/>
    </source>
</evidence>
<keyword evidence="2" id="KW-1133">Transmembrane helix</keyword>
<feature type="compositionally biased region" description="Polar residues" evidence="1">
    <location>
        <begin position="256"/>
        <end position="266"/>
    </location>
</feature>
<feature type="transmembrane region" description="Helical" evidence="2">
    <location>
        <begin position="108"/>
        <end position="129"/>
    </location>
</feature>
<evidence type="ECO:0000313" key="4">
    <source>
        <dbReference type="EMBL" id="ESS55177.1"/>
    </source>
</evidence>
<keyword evidence="2" id="KW-0812">Transmembrane</keyword>
<reference evidence="4 5" key="1">
    <citation type="journal article" date="2014" name="Genome Announc.">
        <title>Trypanosoma cruzi Clone Dm28c Draft Genome Sequence.</title>
        <authorList>
            <person name="Grisard E.C."/>
            <person name="Teixeira S.M."/>
            <person name="de Almeida L.G."/>
            <person name="Stoco P.H."/>
            <person name="Gerber A.L."/>
            <person name="Talavera-Lopez C."/>
            <person name="Lima O.C."/>
            <person name="Andersson B."/>
            <person name="de Vasconcelos A.T."/>
        </authorList>
    </citation>
    <scope>NUCLEOTIDE SEQUENCE [LARGE SCALE GENOMIC DNA]</scope>
    <source>
        <strain evidence="4 5">Dm28c</strain>
    </source>
</reference>
<feature type="transmembrane region" description="Helical" evidence="2">
    <location>
        <begin position="195"/>
        <end position="220"/>
    </location>
</feature>
<proteinExistence type="predicted"/>
<dbReference type="Proteomes" id="UP000017861">
    <property type="component" value="Unassembled WGS sequence"/>
</dbReference>
<dbReference type="Pfam" id="PF11040">
    <property type="entry name" value="DGF-1_C"/>
    <property type="match status" value="1"/>
</dbReference>
<sequence>MRFPSLTYVVAHAMHLGIFFGSVFALAMPGARVQHRVIGAVGVLYGAAFPAGVCYLIARHTGASFTKYWQFSRRPLHERLLYPVGYWHPAAQQRIYGGMLTSMRGSHVYWCVFQLSVLCVVCLIAAVHPPVGGCHVQYFCMAAVLLAGAGVVAFTNMMLSAFLTVMHTASIVLLAALCVVSAANHLAPSDGGARAYAAIVLLLTTVLLATTVYSVVVWYAEDRHWQELREPRRGGLEALLRDDEESDEETQKPHEMTSSSYASGTTVASSYRPPAPPRPVAGDIRSDALSLFDRASSASCSIDYAPLDR</sequence>
<keyword evidence="2" id="KW-0472">Membrane</keyword>
<comment type="caution">
    <text evidence="4">The sequence shown here is derived from an EMBL/GenBank/DDBJ whole genome shotgun (WGS) entry which is preliminary data.</text>
</comment>
<feature type="transmembrane region" description="Helical" evidence="2">
    <location>
        <begin position="161"/>
        <end position="183"/>
    </location>
</feature>
<gene>
    <name evidence="4" type="ORF">TCDM_13369</name>
</gene>
<evidence type="ECO:0000259" key="3">
    <source>
        <dbReference type="Pfam" id="PF11040"/>
    </source>
</evidence>
<feature type="domain" description="Dispersed gene family protein 1 C-terminal" evidence="3">
    <location>
        <begin position="1"/>
        <end position="221"/>
    </location>
</feature>
<evidence type="ECO:0000256" key="2">
    <source>
        <dbReference type="SAM" id="Phobius"/>
    </source>
</evidence>
<feature type="transmembrane region" description="Helical" evidence="2">
    <location>
        <begin position="7"/>
        <end position="31"/>
    </location>
</feature>
<organism evidence="4 5">
    <name type="scientific">Trypanosoma cruzi Dm28c</name>
    <dbReference type="NCBI Taxonomy" id="1416333"/>
    <lineage>
        <taxon>Eukaryota</taxon>
        <taxon>Discoba</taxon>
        <taxon>Euglenozoa</taxon>
        <taxon>Kinetoplastea</taxon>
        <taxon>Metakinetoplastina</taxon>
        <taxon>Trypanosomatida</taxon>
        <taxon>Trypanosomatidae</taxon>
        <taxon>Trypanosoma</taxon>
        <taxon>Schizotrypanum</taxon>
    </lineage>
</organism>
<name>V5ANG6_TRYCR</name>
<dbReference type="InterPro" id="IPR021053">
    <property type="entry name" value="Dispersed_gene_fam_prot1_C"/>
</dbReference>
<feature type="transmembrane region" description="Helical" evidence="2">
    <location>
        <begin position="135"/>
        <end position="154"/>
    </location>
</feature>
<evidence type="ECO:0000256" key="1">
    <source>
        <dbReference type="SAM" id="MobiDB-lite"/>
    </source>
</evidence>
<protein>
    <submittedName>
        <fullName evidence="4">Dispersed protein family protein 1 (DGF-1)</fullName>
    </submittedName>
</protein>
<dbReference type="VEuPathDB" id="TriTrypDB:TCDM_13369"/>
<feature type="transmembrane region" description="Helical" evidence="2">
    <location>
        <begin position="37"/>
        <end position="58"/>
    </location>
</feature>
<feature type="region of interest" description="Disordered" evidence="1">
    <location>
        <begin position="242"/>
        <end position="283"/>
    </location>
</feature>
<dbReference type="EMBL" id="AYLP01000975">
    <property type="protein sequence ID" value="ESS55177.1"/>
    <property type="molecule type" value="Genomic_DNA"/>
</dbReference>